<organism evidence="2 3">
    <name type="scientific">Methanolacinia petrolearia (strain DSM 11571 / OCM 486 / SEBR 4847)</name>
    <name type="common">Methanoplanus petrolearius</name>
    <dbReference type="NCBI Taxonomy" id="679926"/>
    <lineage>
        <taxon>Archaea</taxon>
        <taxon>Methanobacteriati</taxon>
        <taxon>Methanobacteriota</taxon>
        <taxon>Stenosarchaea group</taxon>
        <taxon>Methanomicrobia</taxon>
        <taxon>Methanomicrobiales</taxon>
        <taxon>Methanomicrobiaceae</taxon>
        <taxon>Methanolacinia</taxon>
    </lineage>
</organism>
<dbReference type="Pfam" id="PF01978">
    <property type="entry name" value="TrmB"/>
    <property type="match status" value="1"/>
</dbReference>
<dbReference type="Proteomes" id="UP000006565">
    <property type="component" value="Chromosome"/>
</dbReference>
<dbReference type="PANTHER" id="PTHR34293:SF1">
    <property type="entry name" value="HTH-TYPE TRANSCRIPTIONAL REGULATOR TRMBL2"/>
    <property type="match status" value="1"/>
</dbReference>
<gene>
    <name evidence="2" type="ordered locus">Mpet_2597</name>
</gene>
<reference evidence="2 3" key="1">
    <citation type="journal article" date="2010" name="Stand. Genomic Sci.">
        <title>Complete genome sequence of Methanoplanus petrolearius type strain (SEBR 4847).</title>
        <authorList>
            <person name="Brambilla E."/>
            <person name="Djao O.D."/>
            <person name="Daligault H."/>
            <person name="Lapidus A."/>
            <person name="Lucas S."/>
            <person name="Hammon N."/>
            <person name="Nolan M."/>
            <person name="Tice H."/>
            <person name="Cheng J.F."/>
            <person name="Han C."/>
            <person name="Tapia R."/>
            <person name="Goodwin L."/>
            <person name="Pitluck S."/>
            <person name="Liolios K."/>
            <person name="Ivanova N."/>
            <person name="Mavromatis K."/>
            <person name="Mikhailova N."/>
            <person name="Pati A."/>
            <person name="Chen A."/>
            <person name="Palaniappan K."/>
            <person name="Land M."/>
            <person name="Hauser L."/>
            <person name="Chang Y.J."/>
            <person name="Jeffries C.D."/>
            <person name="Rohde M."/>
            <person name="Spring S."/>
            <person name="Sikorski J."/>
            <person name="Goker M."/>
            <person name="Woyke T."/>
            <person name="Bristow J."/>
            <person name="Eisen J.A."/>
            <person name="Markowitz V."/>
            <person name="Hugenholtz P."/>
            <person name="Kyrpides N.C."/>
            <person name="Klenk H.P."/>
        </authorList>
    </citation>
    <scope>NUCLEOTIDE SEQUENCE [LARGE SCALE GENOMIC DNA]</scope>
    <source>
        <strain evidence="3">DSM 11571 / OCM 486 / SEBR 4847</strain>
    </source>
</reference>
<dbReference type="InterPro" id="IPR051797">
    <property type="entry name" value="TrmB-like"/>
</dbReference>
<proteinExistence type="predicted"/>
<feature type="domain" description="Transcription regulator TrmB N-terminal" evidence="1">
    <location>
        <begin position="15"/>
        <end position="82"/>
    </location>
</feature>
<dbReference type="InterPro" id="IPR002831">
    <property type="entry name" value="Tscrpt_reg_TrmB_N"/>
</dbReference>
<keyword evidence="3" id="KW-1185">Reference proteome</keyword>
<accession>E1RFN6</accession>
<dbReference type="SUPFAM" id="SSF46785">
    <property type="entry name" value="Winged helix' DNA-binding domain"/>
    <property type="match status" value="1"/>
</dbReference>
<dbReference type="EMBL" id="CP002117">
    <property type="protein sequence ID" value="ADN37340.1"/>
    <property type="molecule type" value="Genomic_DNA"/>
</dbReference>
<dbReference type="InterPro" id="IPR036390">
    <property type="entry name" value="WH_DNA-bd_sf"/>
</dbReference>
<dbReference type="HOGENOM" id="CLU_072493_2_0_2"/>
<dbReference type="InterPro" id="IPR036388">
    <property type="entry name" value="WH-like_DNA-bd_sf"/>
</dbReference>
<dbReference type="STRING" id="679926.Mpet_2597"/>
<evidence type="ECO:0000259" key="1">
    <source>
        <dbReference type="Pfam" id="PF01978"/>
    </source>
</evidence>
<evidence type="ECO:0000313" key="3">
    <source>
        <dbReference type="Proteomes" id="UP000006565"/>
    </source>
</evidence>
<sequence>MNPGKEKSGQLIEALKSLGLTKYEALVYIGLLQFEGASATEIHEISGVPRASVYPVLDKLSHKGLVIVSNSIPKRFEAVPPEEGIIKLKEDIELNAEYASSELQRIYISKMTPEKERQELIWTLSGHENIINKLKLSISDAKSKIQIVADRDFIKKQLEETLFRLEQKIQIEIITDQWPDEVPKGTIIRIIEDKLCECLETQYEMAGIYIIDSRKVMVIMSSPGNDPSALFSESNGFISFFTNYWKFVSYHLDKKRPVKCIQG</sequence>
<dbReference type="CDD" id="cd09124">
    <property type="entry name" value="PLDc_like_TrmB_middle"/>
    <property type="match status" value="1"/>
</dbReference>
<protein>
    <submittedName>
        <fullName evidence="2">Transcriptional regulator, TrmB</fullName>
    </submittedName>
</protein>
<dbReference type="AlphaFoldDB" id="E1RFN6"/>
<dbReference type="OrthoDB" id="30795at2157"/>
<dbReference type="KEGG" id="mpi:Mpet_2597"/>
<dbReference type="RefSeq" id="WP_013330513.1">
    <property type="nucleotide sequence ID" value="NC_014507.1"/>
</dbReference>
<evidence type="ECO:0000313" key="2">
    <source>
        <dbReference type="EMBL" id="ADN37340.1"/>
    </source>
</evidence>
<dbReference type="GeneID" id="9745090"/>
<name>E1RFN6_METP4</name>
<dbReference type="Gene3D" id="1.10.10.10">
    <property type="entry name" value="Winged helix-like DNA-binding domain superfamily/Winged helix DNA-binding domain"/>
    <property type="match status" value="1"/>
</dbReference>
<dbReference type="eggNOG" id="arCOG02037">
    <property type="taxonomic scope" value="Archaea"/>
</dbReference>
<dbReference type="PANTHER" id="PTHR34293">
    <property type="entry name" value="HTH-TYPE TRANSCRIPTIONAL REGULATOR TRMBL2"/>
    <property type="match status" value="1"/>
</dbReference>